<dbReference type="CDD" id="cd14689">
    <property type="entry name" value="bZIP_CREB3"/>
    <property type="match status" value="1"/>
</dbReference>
<feature type="compositionally biased region" description="Polar residues" evidence="16">
    <location>
        <begin position="69"/>
        <end position="82"/>
    </location>
</feature>
<dbReference type="GeneID" id="115820417"/>
<keyword evidence="6" id="KW-0735">Signal-anchor</keyword>
<keyword evidence="12" id="KW-0804">Transcription</keyword>
<evidence type="ECO:0000256" key="11">
    <source>
        <dbReference type="ARBA" id="ARBA00023159"/>
    </source>
</evidence>
<keyword evidence="10" id="KW-0472">Membrane</keyword>
<evidence type="ECO:0000256" key="8">
    <source>
        <dbReference type="ARBA" id="ARBA00023015"/>
    </source>
</evidence>
<dbReference type="InterPro" id="IPR004827">
    <property type="entry name" value="bZIP"/>
</dbReference>
<evidence type="ECO:0000256" key="15">
    <source>
        <dbReference type="ARBA" id="ARBA00057520"/>
    </source>
</evidence>
<evidence type="ECO:0000256" key="3">
    <source>
        <dbReference type="ARBA" id="ARBA00011195"/>
    </source>
</evidence>
<reference evidence="19" key="1">
    <citation type="submission" date="2025-08" db="UniProtKB">
        <authorList>
            <consortium name="RefSeq"/>
        </authorList>
    </citation>
    <scope>IDENTIFICATION</scope>
</reference>
<dbReference type="PANTHER" id="PTHR45996">
    <property type="entry name" value="AGAP001464-PB"/>
    <property type="match status" value="1"/>
</dbReference>
<dbReference type="SUPFAM" id="SSF57959">
    <property type="entry name" value="Leucine zipper domain"/>
    <property type="match status" value="1"/>
</dbReference>
<keyword evidence="4" id="KW-0812">Transmembrane</keyword>
<dbReference type="AlphaFoldDB" id="A0A6J2W3C2"/>
<evidence type="ECO:0000256" key="2">
    <source>
        <dbReference type="ARBA" id="ARBA00009050"/>
    </source>
</evidence>
<evidence type="ECO:0000256" key="9">
    <source>
        <dbReference type="ARBA" id="ARBA00023125"/>
    </source>
</evidence>
<evidence type="ECO:0000256" key="1">
    <source>
        <dbReference type="ARBA" id="ARBA00004648"/>
    </source>
</evidence>
<feature type="domain" description="BZIP" evidence="17">
    <location>
        <begin position="216"/>
        <end position="279"/>
    </location>
</feature>
<name>A0A6J2W3C2_CHACN</name>
<dbReference type="GO" id="GO:0000981">
    <property type="term" value="F:DNA-binding transcription factor activity, RNA polymerase II-specific"/>
    <property type="evidence" value="ECO:0007669"/>
    <property type="project" value="TreeGrafter"/>
</dbReference>
<dbReference type="Proteomes" id="UP000504632">
    <property type="component" value="Chromosome 9"/>
</dbReference>
<evidence type="ECO:0000256" key="16">
    <source>
        <dbReference type="SAM" id="MobiDB-lite"/>
    </source>
</evidence>
<keyword evidence="5" id="KW-0256">Endoplasmic reticulum</keyword>
<dbReference type="PROSITE" id="PS50217">
    <property type="entry name" value="BZIP"/>
    <property type="match status" value="1"/>
</dbReference>
<evidence type="ECO:0000256" key="10">
    <source>
        <dbReference type="ARBA" id="ARBA00023136"/>
    </source>
</evidence>
<keyword evidence="14" id="KW-0539">Nucleus</keyword>
<keyword evidence="18" id="KW-1185">Reference proteome</keyword>
<comment type="subunit">
    <text evidence="3">Binds DNA as a dimer.</text>
</comment>
<dbReference type="RefSeq" id="XP_030639855.1">
    <property type="nucleotide sequence ID" value="XM_030783995.1"/>
</dbReference>
<feature type="compositionally biased region" description="Pro residues" evidence="16">
    <location>
        <begin position="94"/>
        <end position="104"/>
    </location>
</feature>
<keyword evidence="8" id="KW-0805">Transcription regulation</keyword>
<organism evidence="18 19">
    <name type="scientific">Chanos chanos</name>
    <name type="common">Milkfish</name>
    <name type="synonym">Mugil chanos</name>
    <dbReference type="NCBI Taxonomy" id="29144"/>
    <lineage>
        <taxon>Eukaryota</taxon>
        <taxon>Metazoa</taxon>
        <taxon>Chordata</taxon>
        <taxon>Craniata</taxon>
        <taxon>Vertebrata</taxon>
        <taxon>Euteleostomi</taxon>
        <taxon>Actinopterygii</taxon>
        <taxon>Neopterygii</taxon>
        <taxon>Teleostei</taxon>
        <taxon>Ostariophysi</taxon>
        <taxon>Gonorynchiformes</taxon>
        <taxon>Chanidae</taxon>
        <taxon>Chanos</taxon>
    </lineage>
</organism>
<sequence>MMDHYSDQSCEGIELLDLLFDNNDGILRHEDINHQNNPTWPVHDPNMMMPAQGNEDFFTALLSGADSVSGSPVWSPSHSDSGISEDPHSDQLDSPPPPESPPQAPYFVFPQSQHTARQHAVDSDLPAELNGWESGFFPAKTGRLQGPSDARATRPSAEFPLTVKDLLLAGTQETPQQVSQQNYQELILNEDEKKLLAKEGVTLPTQLPLTKYEERVLKKIRRKIRNKQSAQESRKKKKEYIDGLESRMAACSAQNQELQRKVFQLEKCNMSLIEQLRRLQALVMNGSNKPAQTGTCILVLLLSFSLILLPNLKPFSESKVSREGDFAPVRVQSRSLHNLQFSRVLHSFEEPHPGAEEPEAPPQFSAEKEMREIASLLGKLHRGQGLSDYDPDPLNASLHQHAHHHGDPITGHVATVTLTSRRGAQLRPHADDM</sequence>
<protein>
    <submittedName>
        <fullName evidence="19">Cyclic AMP-responsive element-binding protein 3-like protein 3-A</fullName>
    </submittedName>
</protein>
<evidence type="ECO:0000256" key="4">
    <source>
        <dbReference type="ARBA" id="ARBA00022692"/>
    </source>
</evidence>
<keyword evidence="9" id="KW-0238">DNA-binding</keyword>
<dbReference type="Pfam" id="PF00170">
    <property type="entry name" value="bZIP_1"/>
    <property type="match status" value="1"/>
</dbReference>
<keyword evidence="13" id="KW-0325">Glycoprotein</keyword>
<dbReference type="GO" id="GO:0005789">
    <property type="term" value="C:endoplasmic reticulum membrane"/>
    <property type="evidence" value="ECO:0007669"/>
    <property type="project" value="UniProtKB-SubCell"/>
</dbReference>
<comment type="similarity">
    <text evidence="2">Belongs to the bZIP family. ATF subfamily.</text>
</comment>
<dbReference type="GO" id="GO:0000978">
    <property type="term" value="F:RNA polymerase II cis-regulatory region sequence-specific DNA binding"/>
    <property type="evidence" value="ECO:0007669"/>
    <property type="project" value="TreeGrafter"/>
</dbReference>
<evidence type="ECO:0000256" key="12">
    <source>
        <dbReference type="ARBA" id="ARBA00023163"/>
    </source>
</evidence>
<comment type="function">
    <text evidence="15">Transcriptional activator. Binds the cAMP response element (CRE). Activates transcription through box-B element and CRE. Seems to function synergistically with atf6. Regulates FGF21 transcription.</text>
</comment>
<dbReference type="CTD" id="553700"/>
<dbReference type="PANTHER" id="PTHR45996:SF1">
    <property type="entry name" value="CYCLIC AMP-RESPONSIVE ELEMENT-BINDING PROTEIN 3-LIKE PROTEIN 3"/>
    <property type="match status" value="1"/>
</dbReference>
<evidence type="ECO:0000256" key="5">
    <source>
        <dbReference type="ARBA" id="ARBA00022824"/>
    </source>
</evidence>
<evidence type="ECO:0000313" key="19">
    <source>
        <dbReference type="RefSeq" id="XP_030639855.1"/>
    </source>
</evidence>
<evidence type="ECO:0000256" key="7">
    <source>
        <dbReference type="ARBA" id="ARBA00022989"/>
    </source>
</evidence>
<evidence type="ECO:0000256" key="13">
    <source>
        <dbReference type="ARBA" id="ARBA00023180"/>
    </source>
</evidence>
<comment type="subcellular location">
    <subcellularLocation>
        <location evidence="1">Endoplasmic reticulum membrane</location>
        <topology evidence="1">Single-pass type II membrane protein</topology>
    </subcellularLocation>
</comment>
<keyword evidence="11" id="KW-0010">Activator</keyword>
<accession>A0A6J2W3C2</accession>
<dbReference type="OrthoDB" id="674948at2759"/>
<dbReference type="SMART" id="SM00338">
    <property type="entry name" value="BRLZ"/>
    <property type="match status" value="1"/>
</dbReference>
<gene>
    <name evidence="19" type="primary">creb3l3a</name>
</gene>
<evidence type="ECO:0000259" key="17">
    <source>
        <dbReference type="PROSITE" id="PS50217"/>
    </source>
</evidence>
<evidence type="ECO:0000256" key="14">
    <source>
        <dbReference type="ARBA" id="ARBA00023242"/>
    </source>
</evidence>
<dbReference type="Gene3D" id="1.20.5.170">
    <property type="match status" value="1"/>
</dbReference>
<dbReference type="InterPro" id="IPR046347">
    <property type="entry name" value="bZIP_sf"/>
</dbReference>
<dbReference type="PROSITE" id="PS00036">
    <property type="entry name" value="BZIP_BASIC"/>
    <property type="match status" value="1"/>
</dbReference>
<dbReference type="InterPro" id="IPR051381">
    <property type="entry name" value="CREB_ATF_subfamily"/>
</dbReference>
<dbReference type="FunFam" id="1.20.5.170:FF:000042">
    <property type="entry name" value="Cyclic AMP-responsive element-binding protein 3-like protein 3"/>
    <property type="match status" value="1"/>
</dbReference>
<evidence type="ECO:0000256" key="6">
    <source>
        <dbReference type="ARBA" id="ARBA00022968"/>
    </source>
</evidence>
<dbReference type="InParanoid" id="A0A6J2W3C2"/>
<keyword evidence="7" id="KW-1133">Transmembrane helix</keyword>
<feature type="region of interest" description="Disordered" evidence="16">
    <location>
        <begin position="69"/>
        <end position="106"/>
    </location>
</feature>
<feature type="region of interest" description="Disordered" evidence="16">
    <location>
        <begin position="382"/>
        <end position="408"/>
    </location>
</feature>
<proteinExistence type="inferred from homology"/>
<dbReference type="FunCoup" id="A0A6J2W3C2">
    <property type="interactions" value="179"/>
</dbReference>
<dbReference type="GO" id="GO:0005634">
    <property type="term" value="C:nucleus"/>
    <property type="evidence" value="ECO:0007669"/>
    <property type="project" value="TreeGrafter"/>
</dbReference>
<evidence type="ECO:0000313" key="18">
    <source>
        <dbReference type="Proteomes" id="UP000504632"/>
    </source>
</evidence>